<keyword evidence="3" id="KW-0813">Transport</keyword>
<evidence type="ECO:0000313" key="23">
    <source>
        <dbReference type="EMBL" id="KAB0383554.1"/>
    </source>
</evidence>
<dbReference type="InterPro" id="IPR000402">
    <property type="entry name" value="Na/K_ATPase_sub_beta"/>
</dbReference>
<comment type="similarity">
    <text evidence="2">Belongs to the X(+)/potassium ATPases subunit beta family.</text>
</comment>
<keyword evidence="4" id="KW-1003">Cell membrane</keyword>
<comment type="subcellular location">
    <subcellularLocation>
        <location evidence="1">Apical cell membrane</location>
        <topology evidence="1">Single-pass type II membrane protein</topology>
    </subcellularLocation>
    <subcellularLocation>
        <location evidence="18">Basolateral cell membrane</location>
        <topology evidence="18">Single-pass type II membrane protein</topology>
    </subcellularLocation>
</comment>
<comment type="function">
    <text evidence="17">This is the non-catalytic component of the active enzyme, which catalyzes the hydrolysis of ATP coupled with the exchange of Na(+) and K(+) ions across the plasma membrane. The exact function of the beta-3 subunit is not known.</text>
</comment>
<evidence type="ECO:0000256" key="22">
    <source>
        <dbReference type="SAM" id="Phobius"/>
    </source>
</evidence>
<evidence type="ECO:0000256" key="5">
    <source>
        <dbReference type="ARBA" id="ARBA00022538"/>
    </source>
</evidence>
<dbReference type="GO" id="GO:0006883">
    <property type="term" value="P:intracellular sodium ion homeostasis"/>
    <property type="evidence" value="ECO:0007669"/>
    <property type="project" value="TreeGrafter"/>
</dbReference>
<evidence type="ECO:0000256" key="17">
    <source>
        <dbReference type="ARBA" id="ARBA00037667"/>
    </source>
</evidence>
<evidence type="ECO:0000256" key="2">
    <source>
        <dbReference type="ARBA" id="ARBA00005876"/>
    </source>
</evidence>
<dbReference type="Gene3D" id="1.20.5.170">
    <property type="match status" value="1"/>
</dbReference>
<dbReference type="GO" id="GO:0016324">
    <property type="term" value="C:apical plasma membrane"/>
    <property type="evidence" value="ECO:0007669"/>
    <property type="project" value="UniProtKB-SubCell"/>
</dbReference>
<dbReference type="PANTHER" id="PTHR11523">
    <property type="entry name" value="SODIUM/POTASSIUM-DEPENDENT ATPASE BETA SUBUNIT"/>
    <property type="match status" value="1"/>
</dbReference>
<dbReference type="Pfam" id="PF00287">
    <property type="entry name" value="Na_K-ATPase"/>
    <property type="match status" value="1"/>
</dbReference>
<keyword evidence="16" id="KW-0739">Sodium transport</keyword>
<sequence length="201" mass="22899">MTKTDKKSFKQSLAKWKVFIYNLTTRELLGCTAKSWGLILLFHLLFYGFLAALSSFIMRAILQTLNNEIPKDHDQIPSSGLKWYTDDLKKLLKPYGLEEQNLTKCNNGNFSEPKGPDYTACQFPFALLEACRDVDDAKFGHNTGNLCTLNESPAVLLTYLPSGKVDIKYFSCYRKKLHGIECQIDASPNLKTQNDHDKFSR</sequence>
<keyword evidence="13 22" id="KW-0472">Membrane</keyword>
<comment type="subunit">
    <text evidence="19">The sodium/potassium-transporting ATPase is composed of a catalytic alpha subunit, an auxiliary non-catalytic beta subunit and an additional regulatory subunit. Interacts with catalytic alpha subunit ATP12A.</text>
</comment>
<evidence type="ECO:0000313" key="24">
    <source>
        <dbReference type="Proteomes" id="UP000326062"/>
    </source>
</evidence>
<keyword evidence="12" id="KW-0406">Ion transport</keyword>
<evidence type="ECO:0000256" key="19">
    <source>
        <dbReference type="ARBA" id="ARBA00038625"/>
    </source>
</evidence>
<keyword evidence="11" id="KW-0915">Sodium</keyword>
<dbReference type="GO" id="GO:0036376">
    <property type="term" value="P:sodium ion export across plasma membrane"/>
    <property type="evidence" value="ECO:0007669"/>
    <property type="project" value="TreeGrafter"/>
</dbReference>
<evidence type="ECO:0000256" key="15">
    <source>
        <dbReference type="ARBA" id="ARBA00023180"/>
    </source>
</evidence>
<evidence type="ECO:0000256" key="10">
    <source>
        <dbReference type="ARBA" id="ARBA00022989"/>
    </source>
</evidence>
<evidence type="ECO:0000256" key="4">
    <source>
        <dbReference type="ARBA" id="ARBA00022475"/>
    </source>
</evidence>
<dbReference type="AlphaFoldDB" id="A0A5J5MTJ6"/>
<accession>A0A5J5MTJ6</accession>
<evidence type="ECO:0000256" key="3">
    <source>
        <dbReference type="ARBA" id="ARBA00022448"/>
    </source>
</evidence>
<evidence type="ECO:0000256" key="9">
    <source>
        <dbReference type="ARBA" id="ARBA00022968"/>
    </source>
</evidence>
<reference evidence="23 24" key="1">
    <citation type="submission" date="2019-06" db="EMBL/GenBank/DDBJ databases">
        <title>Discovery of a novel chromosome fission-fusion reversal in muntjac.</title>
        <authorList>
            <person name="Mudd A.B."/>
            <person name="Bredeson J.V."/>
            <person name="Baum R."/>
            <person name="Hockemeyer D."/>
            <person name="Rokhsar D.S."/>
        </authorList>
    </citation>
    <scope>NUCLEOTIDE SEQUENCE [LARGE SCALE GENOMIC DNA]</scope>
    <source>
        <strain evidence="23">UCam_UCB_Mr</strain>
        <tissue evidence="23">Fibroblast cell line</tissue>
    </source>
</reference>
<name>A0A5J5MTJ6_MUNRE</name>
<gene>
    <name evidence="23" type="ORF">FD755_005471</name>
</gene>
<evidence type="ECO:0000256" key="6">
    <source>
        <dbReference type="ARBA" id="ARBA00022607"/>
    </source>
</evidence>
<dbReference type="GO" id="GO:0005890">
    <property type="term" value="C:sodium:potassium-exchanging ATPase complex"/>
    <property type="evidence" value="ECO:0007669"/>
    <property type="project" value="InterPro"/>
</dbReference>
<comment type="caution">
    <text evidence="23">The sequence shown here is derived from an EMBL/GenBank/DDBJ whole genome shotgun (WGS) entry which is preliminary data.</text>
</comment>
<dbReference type="EMBL" id="VCEB01000002">
    <property type="protein sequence ID" value="KAB0383554.1"/>
    <property type="molecule type" value="Genomic_DNA"/>
</dbReference>
<evidence type="ECO:0000256" key="1">
    <source>
        <dbReference type="ARBA" id="ARBA00004655"/>
    </source>
</evidence>
<dbReference type="PANTHER" id="PTHR11523:SF47">
    <property type="entry name" value="SODIUM_POTASSIUM-TRANSPORTING ATPASE SUBUNIT BETA-3"/>
    <property type="match status" value="1"/>
</dbReference>
<keyword evidence="7 22" id="KW-0812">Transmembrane</keyword>
<keyword evidence="15" id="KW-0325">Glycoprotein</keyword>
<keyword evidence="24" id="KW-1185">Reference proteome</keyword>
<dbReference type="InterPro" id="IPR038702">
    <property type="entry name" value="Na/K_ATPase_sub_beta_sf"/>
</dbReference>
<dbReference type="Gene3D" id="2.60.40.1660">
    <property type="entry name" value="Na, k-atpase alpha subunit"/>
    <property type="match status" value="1"/>
</dbReference>
<dbReference type="GO" id="GO:0001671">
    <property type="term" value="F:ATPase activator activity"/>
    <property type="evidence" value="ECO:0007669"/>
    <property type="project" value="TreeGrafter"/>
</dbReference>
<evidence type="ECO:0000256" key="21">
    <source>
        <dbReference type="ARBA" id="ARBA00041459"/>
    </source>
</evidence>
<evidence type="ECO:0000256" key="18">
    <source>
        <dbReference type="ARBA" id="ARBA00037810"/>
    </source>
</evidence>
<feature type="transmembrane region" description="Helical" evidence="22">
    <location>
        <begin position="36"/>
        <end position="62"/>
    </location>
</feature>
<keyword evidence="5" id="KW-0633">Potassium transport</keyword>
<protein>
    <recommendedName>
        <fullName evidence="20">Sodium/potassium-transporting ATPase subunit beta-3</fullName>
    </recommendedName>
    <alternativeName>
        <fullName evidence="21">Sodium/potassium-dependent ATPase subunit beta-3</fullName>
    </alternativeName>
</protein>
<evidence type="ECO:0000256" key="8">
    <source>
        <dbReference type="ARBA" id="ARBA00022958"/>
    </source>
</evidence>
<dbReference type="GO" id="GO:1990573">
    <property type="term" value="P:potassium ion import across plasma membrane"/>
    <property type="evidence" value="ECO:0007669"/>
    <property type="project" value="TreeGrafter"/>
</dbReference>
<keyword evidence="14" id="KW-1015">Disulfide bond</keyword>
<organism evidence="23 24">
    <name type="scientific">Muntiacus reevesi</name>
    <name type="common">Reeves' muntjac</name>
    <name type="synonym">Cervus reevesi</name>
    <dbReference type="NCBI Taxonomy" id="9886"/>
    <lineage>
        <taxon>Eukaryota</taxon>
        <taxon>Metazoa</taxon>
        <taxon>Chordata</taxon>
        <taxon>Craniata</taxon>
        <taxon>Vertebrata</taxon>
        <taxon>Euteleostomi</taxon>
        <taxon>Mammalia</taxon>
        <taxon>Eutheria</taxon>
        <taxon>Laurasiatheria</taxon>
        <taxon>Artiodactyla</taxon>
        <taxon>Ruminantia</taxon>
        <taxon>Pecora</taxon>
        <taxon>Cervidae</taxon>
        <taxon>Muntiacinae</taxon>
        <taxon>Muntiacus</taxon>
    </lineage>
</organism>
<dbReference type="Proteomes" id="UP000326062">
    <property type="component" value="Chromosome 2"/>
</dbReference>
<keyword evidence="9" id="KW-0735">Signal-anchor</keyword>
<evidence type="ECO:0000256" key="16">
    <source>
        <dbReference type="ARBA" id="ARBA00023201"/>
    </source>
</evidence>
<evidence type="ECO:0000256" key="14">
    <source>
        <dbReference type="ARBA" id="ARBA00023157"/>
    </source>
</evidence>
<evidence type="ECO:0000256" key="7">
    <source>
        <dbReference type="ARBA" id="ARBA00022692"/>
    </source>
</evidence>
<evidence type="ECO:0000256" key="20">
    <source>
        <dbReference type="ARBA" id="ARBA00041204"/>
    </source>
</evidence>
<keyword evidence="8" id="KW-0630">Potassium</keyword>
<evidence type="ECO:0000256" key="11">
    <source>
        <dbReference type="ARBA" id="ARBA00023053"/>
    </source>
</evidence>
<evidence type="ECO:0000256" key="13">
    <source>
        <dbReference type="ARBA" id="ARBA00023136"/>
    </source>
</evidence>
<evidence type="ECO:0000256" key="12">
    <source>
        <dbReference type="ARBA" id="ARBA00023065"/>
    </source>
</evidence>
<keyword evidence="6" id="KW-0740">Sodium/potassium transport</keyword>
<dbReference type="GO" id="GO:0016323">
    <property type="term" value="C:basolateral plasma membrane"/>
    <property type="evidence" value="ECO:0007669"/>
    <property type="project" value="UniProtKB-SubCell"/>
</dbReference>
<dbReference type="GO" id="GO:0030007">
    <property type="term" value="P:intracellular potassium ion homeostasis"/>
    <property type="evidence" value="ECO:0007669"/>
    <property type="project" value="TreeGrafter"/>
</dbReference>
<keyword evidence="10 22" id="KW-1133">Transmembrane helix</keyword>
<proteinExistence type="inferred from homology"/>